<feature type="compositionally biased region" description="Low complexity" evidence="1">
    <location>
        <begin position="24"/>
        <end position="40"/>
    </location>
</feature>
<dbReference type="EMBL" id="JAUHPV010000003">
    <property type="protein sequence ID" value="MDN4472486.1"/>
    <property type="molecule type" value="Genomic_DNA"/>
</dbReference>
<evidence type="ECO:0000313" key="2">
    <source>
        <dbReference type="EMBL" id="MDN4472486.1"/>
    </source>
</evidence>
<organism evidence="2 3">
    <name type="scientific">Demequina zhanjiangensis</name>
    <dbReference type="NCBI Taxonomy" id="3051659"/>
    <lineage>
        <taxon>Bacteria</taxon>
        <taxon>Bacillati</taxon>
        <taxon>Actinomycetota</taxon>
        <taxon>Actinomycetes</taxon>
        <taxon>Micrococcales</taxon>
        <taxon>Demequinaceae</taxon>
        <taxon>Demequina</taxon>
    </lineage>
</organism>
<proteinExistence type="predicted"/>
<accession>A0ABT8G010</accession>
<name>A0ABT8G010_9MICO</name>
<dbReference type="InterPro" id="IPR003477">
    <property type="entry name" value="PemK-like"/>
</dbReference>
<comment type="caution">
    <text evidence="2">The sequence shown here is derived from an EMBL/GenBank/DDBJ whole genome shotgun (WGS) entry which is preliminary data.</text>
</comment>
<keyword evidence="3" id="KW-1185">Reference proteome</keyword>
<feature type="region of interest" description="Disordered" evidence="1">
    <location>
        <begin position="24"/>
        <end position="47"/>
    </location>
</feature>
<protein>
    <submittedName>
        <fullName evidence="2">Type II toxin-antitoxin system PemK/MazF family toxin</fullName>
    </submittedName>
</protein>
<dbReference type="Proteomes" id="UP001172738">
    <property type="component" value="Unassembled WGS sequence"/>
</dbReference>
<dbReference type="Pfam" id="PF02452">
    <property type="entry name" value="PemK_toxin"/>
    <property type="match status" value="1"/>
</dbReference>
<evidence type="ECO:0000256" key="1">
    <source>
        <dbReference type="SAM" id="MobiDB-lite"/>
    </source>
</evidence>
<dbReference type="SUPFAM" id="SSF50118">
    <property type="entry name" value="Cell growth inhibitor/plasmid maintenance toxic component"/>
    <property type="match status" value="1"/>
</dbReference>
<sequence length="174" mass="20254">MSRPRRSLLSRLWHEIAVALGLQRRTSSRTAPRPTTRPARYPGDYRGKVDIHYAPRPDGAPDPGEVVWTWVPFEEDHSRGKDRPVLLIGRDGRWLLGLQLSSQEHVEDPRHVAQRGRRWLDIGSGPWDRRGRPSQVRLDRIVRVDPGAVRREGATLNRRQFDEVSRSLSERHRW</sequence>
<evidence type="ECO:0000313" key="3">
    <source>
        <dbReference type="Proteomes" id="UP001172738"/>
    </source>
</evidence>
<reference evidence="2" key="1">
    <citation type="submission" date="2023-06" db="EMBL/GenBank/DDBJ databases">
        <title>SYSU T00b26.</title>
        <authorList>
            <person name="Gao L."/>
            <person name="Fang B.-Z."/>
            <person name="Li W.-J."/>
        </authorList>
    </citation>
    <scope>NUCLEOTIDE SEQUENCE</scope>
    <source>
        <strain evidence="2">SYSU T00b26</strain>
    </source>
</reference>
<dbReference type="RefSeq" id="WP_301127108.1">
    <property type="nucleotide sequence ID" value="NZ_JAUHPV010000003.1"/>
</dbReference>
<gene>
    <name evidence="2" type="ORF">QQX04_05705</name>
</gene>